<comment type="caution">
    <text evidence="1">The sequence shown here is derived from an EMBL/GenBank/DDBJ whole genome shotgun (WGS) entry which is preliminary data.</text>
</comment>
<dbReference type="EMBL" id="JBHTJT010000051">
    <property type="protein sequence ID" value="MFD0982269.1"/>
    <property type="molecule type" value="Genomic_DNA"/>
</dbReference>
<proteinExistence type="predicted"/>
<name>A0ABW3IW26_9RHOB</name>
<organism evidence="1 2">
    <name type="scientific">Tropicimonas aquimaris</name>
    <dbReference type="NCBI Taxonomy" id="914152"/>
    <lineage>
        <taxon>Bacteria</taxon>
        <taxon>Pseudomonadati</taxon>
        <taxon>Pseudomonadota</taxon>
        <taxon>Alphaproteobacteria</taxon>
        <taxon>Rhodobacterales</taxon>
        <taxon>Roseobacteraceae</taxon>
        <taxon>Tropicimonas</taxon>
    </lineage>
</organism>
<protein>
    <submittedName>
        <fullName evidence="1">Amidoligase family protein</fullName>
    </submittedName>
</protein>
<evidence type="ECO:0000313" key="2">
    <source>
        <dbReference type="Proteomes" id="UP001597108"/>
    </source>
</evidence>
<dbReference type="InterPro" id="IPR022025">
    <property type="entry name" value="Amidoligase_2"/>
</dbReference>
<dbReference type="RefSeq" id="WP_386077964.1">
    <property type="nucleotide sequence ID" value="NZ_JBHTJT010000051.1"/>
</dbReference>
<dbReference type="Pfam" id="PF12224">
    <property type="entry name" value="Amidoligase_2"/>
    <property type="match status" value="1"/>
</dbReference>
<sequence>MPAARAERGAGQCFLSLGTSGSGTRITQVCSLRQHSPIRPVAISWDSRQGHAGTFRHRSRCLTMQTNNARPISSRHAHEAALPTGGFKALPEISCLVPKVRSLGPARRRRVGVEIEFGGLSSEAAAACVADVLGGRTERLGPGNWWVSGGRHGDVKIYLDTAWRPSEDSALARAGVELGRSVVPVEIVTEPLPQSALPEVGVLIASLDEAGAEGTEAGLLRCYGLHLNIELVDPDEGADMARIALAYGLLEGWLRHRDPLDTGRRMLPFVDPWPKALTADLAECWPDLDRQSLLEALHRHISSRNYGLDLLPAWASVAQEDFTRWMPEDRSVTARPAYHYRLPDCRIGSPGWSLAYEWNRWVLIERLAADSRRLTELCHAWWLTREAPLVPDRGEWFASVTRILGPLADLAPEGGPEASAGA</sequence>
<reference evidence="2" key="1">
    <citation type="journal article" date="2019" name="Int. J. Syst. Evol. Microbiol.">
        <title>The Global Catalogue of Microorganisms (GCM) 10K type strain sequencing project: providing services to taxonomists for standard genome sequencing and annotation.</title>
        <authorList>
            <consortium name="The Broad Institute Genomics Platform"/>
            <consortium name="The Broad Institute Genome Sequencing Center for Infectious Disease"/>
            <person name="Wu L."/>
            <person name="Ma J."/>
        </authorList>
    </citation>
    <scope>NUCLEOTIDE SEQUENCE [LARGE SCALE GENOMIC DNA]</scope>
    <source>
        <strain evidence="2">CCUG 60524</strain>
    </source>
</reference>
<gene>
    <name evidence="1" type="ORF">ACFQ2S_21755</name>
</gene>
<keyword evidence="2" id="KW-1185">Reference proteome</keyword>
<dbReference type="Proteomes" id="UP001597108">
    <property type="component" value="Unassembled WGS sequence"/>
</dbReference>
<accession>A0ABW3IW26</accession>
<evidence type="ECO:0000313" key="1">
    <source>
        <dbReference type="EMBL" id="MFD0982269.1"/>
    </source>
</evidence>